<dbReference type="GO" id="GO:0004364">
    <property type="term" value="F:glutathione transferase activity"/>
    <property type="evidence" value="ECO:0007669"/>
    <property type="project" value="InterPro"/>
</dbReference>
<evidence type="ECO:0000256" key="2">
    <source>
        <dbReference type="PIRSR" id="PIRSR015753-2"/>
    </source>
</evidence>
<dbReference type="Gene3D" id="1.20.1050.10">
    <property type="match status" value="1"/>
</dbReference>
<dbReference type="EMBL" id="JALJOU010000044">
    <property type="protein sequence ID" value="KAK9831863.1"/>
    <property type="molecule type" value="Genomic_DNA"/>
</dbReference>
<dbReference type="SFLD" id="SFLDG01148">
    <property type="entry name" value="Xi_(cytGST)"/>
    <property type="match status" value="1"/>
</dbReference>
<feature type="binding site" evidence="2">
    <location>
        <begin position="172"/>
        <end position="173"/>
    </location>
    <ligand>
        <name>glutathione</name>
        <dbReference type="ChEBI" id="CHEBI:57925"/>
    </ligand>
</feature>
<dbReference type="PIRSF" id="PIRSF015753">
    <property type="entry name" value="GST"/>
    <property type="match status" value="1"/>
</dbReference>
<evidence type="ECO:0000313" key="6">
    <source>
        <dbReference type="Proteomes" id="UP001445335"/>
    </source>
</evidence>
<evidence type="ECO:0000256" key="3">
    <source>
        <dbReference type="PIRSR" id="PIRSR015753-3"/>
    </source>
</evidence>
<dbReference type="PROSITE" id="PS50405">
    <property type="entry name" value="GST_CTER"/>
    <property type="match status" value="1"/>
</dbReference>
<dbReference type="PANTHER" id="PTHR32419">
    <property type="entry name" value="GLUTATHIONYL-HYDROQUINONE REDUCTASE"/>
    <property type="match status" value="1"/>
</dbReference>
<dbReference type="InterPro" id="IPR010987">
    <property type="entry name" value="Glutathione-S-Trfase_C-like"/>
</dbReference>
<sequence length="381" mass="41967">MQAGEGAPSVSSDKGFGILEWTGKLVPQGLLVKGAKTGWRTAWQIMMRELAPQTKDGGYSRPQYTFTSQIGDTSFPVESGRYHVYLGNACPWCHRVMLALVLRGLLPHISVTHAVDNAERASRGGWVFDTPEPVFGARDLREVYDAASPGYRGRCTAPLLVDRRTRRALCNESSVIVRNLNAVQLRGCTSVDLFPAAQAAEIERVNDLVYDKVNNGTYKSGFATSQAAYDQAQQELYAALDELEARLGRHRFLVGDRFTEADLRLYPTLVRFDAAYATLFKCCRRRIADYPNLSAWLRDVYQLDVGAASPVQVRNSFDLDDARRSYFESLFPLNAGGIVPAGPTLADLALDRPAGRGPSDLASVFALRPGAPMPELQTAVR</sequence>
<accession>A0AAW1RDX9</accession>
<dbReference type="InterPro" id="IPR004045">
    <property type="entry name" value="Glutathione_S-Trfase_N"/>
</dbReference>
<feature type="site" description="Lowers pKa of active site Cys" evidence="3">
    <location>
        <position position="326"/>
    </location>
</feature>
<dbReference type="CDD" id="cd03190">
    <property type="entry name" value="GST_C_Omega_like"/>
    <property type="match status" value="1"/>
</dbReference>
<dbReference type="Proteomes" id="UP001445335">
    <property type="component" value="Unassembled WGS sequence"/>
</dbReference>
<protein>
    <recommendedName>
        <fullName evidence="4">GST C-terminal domain-containing protein</fullName>
    </recommendedName>
</protein>
<name>A0AAW1RDX9_9CHLO</name>
<dbReference type="PANTHER" id="PTHR32419:SF6">
    <property type="entry name" value="GLUTATHIONE S-TRANSFERASE OMEGA-LIKE 1-RELATED"/>
    <property type="match status" value="1"/>
</dbReference>
<reference evidence="5 6" key="1">
    <citation type="journal article" date="2024" name="Nat. Commun.">
        <title>Phylogenomics reveals the evolutionary origins of lichenization in chlorophyte algae.</title>
        <authorList>
            <person name="Puginier C."/>
            <person name="Libourel C."/>
            <person name="Otte J."/>
            <person name="Skaloud P."/>
            <person name="Haon M."/>
            <person name="Grisel S."/>
            <person name="Petersen M."/>
            <person name="Berrin J.G."/>
            <person name="Delaux P.M."/>
            <person name="Dal Grande F."/>
            <person name="Keller J."/>
        </authorList>
    </citation>
    <scope>NUCLEOTIDE SEQUENCE [LARGE SCALE GENOMIC DNA]</scope>
    <source>
        <strain evidence="5 6">SAG 245.80</strain>
    </source>
</reference>
<keyword evidence="6" id="KW-1185">Reference proteome</keyword>
<dbReference type="SUPFAM" id="SSF52833">
    <property type="entry name" value="Thioredoxin-like"/>
    <property type="match status" value="1"/>
</dbReference>
<evidence type="ECO:0000259" key="4">
    <source>
        <dbReference type="PROSITE" id="PS50405"/>
    </source>
</evidence>
<dbReference type="AlphaFoldDB" id="A0AAW1RDX9"/>
<organism evidence="5 6">
    <name type="scientific">Elliptochloris bilobata</name>
    <dbReference type="NCBI Taxonomy" id="381761"/>
    <lineage>
        <taxon>Eukaryota</taxon>
        <taxon>Viridiplantae</taxon>
        <taxon>Chlorophyta</taxon>
        <taxon>core chlorophytes</taxon>
        <taxon>Trebouxiophyceae</taxon>
        <taxon>Trebouxiophyceae incertae sedis</taxon>
        <taxon>Elliptochloris clade</taxon>
        <taxon>Elliptochloris</taxon>
    </lineage>
</organism>
<dbReference type="InterPro" id="IPR047047">
    <property type="entry name" value="GST_Omega-like_C"/>
</dbReference>
<dbReference type="InterPro" id="IPR036282">
    <property type="entry name" value="Glutathione-S-Trfase_C_sf"/>
</dbReference>
<dbReference type="SFLD" id="SFLDG01206">
    <property type="entry name" value="Xi.1"/>
    <property type="match status" value="1"/>
</dbReference>
<dbReference type="Pfam" id="PF13409">
    <property type="entry name" value="GST_N_2"/>
    <property type="match status" value="1"/>
</dbReference>
<feature type="active site" description="Proton donor/acceptor" evidence="1">
    <location>
        <position position="218"/>
    </location>
</feature>
<feature type="domain" description="GST C-terminal" evidence="4">
    <location>
        <begin position="195"/>
        <end position="317"/>
    </location>
</feature>
<comment type="caution">
    <text evidence="5">The sequence shown here is derived from an EMBL/GenBank/DDBJ whole genome shotgun (WGS) entry which is preliminary data.</text>
</comment>
<feature type="binding site" evidence="2">
    <location>
        <position position="126"/>
    </location>
    <ligand>
        <name>glutathione</name>
        <dbReference type="ChEBI" id="CHEBI:57925"/>
    </ligand>
</feature>
<dbReference type="Gene3D" id="3.40.30.10">
    <property type="entry name" value="Glutaredoxin"/>
    <property type="match status" value="1"/>
</dbReference>
<dbReference type="InterPro" id="IPR040079">
    <property type="entry name" value="Glutathione_S-Trfase"/>
</dbReference>
<evidence type="ECO:0000313" key="5">
    <source>
        <dbReference type="EMBL" id="KAK9831863.1"/>
    </source>
</evidence>
<gene>
    <name evidence="5" type="ORF">WJX81_003028</name>
</gene>
<feature type="site" description="Lowers pKa of active site Cys" evidence="3">
    <location>
        <position position="276"/>
    </location>
</feature>
<dbReference type="Pfam" id="PF13410">
    <property type="entry name" value="GST_C_2"/>
    <property type="match status" value="1"/>
</dbReference>
<evidence type="ECO:0000256" key="1">
    <source>
        <dbReference type="PIRSR" id="PIRSR015753-1"/>
    </source>
</evidence>
<proteinExistence type="predicted"/>
<dbReference type="InterPro" id="IPR016639">
    <property type="entry name" value="GST_Omega/GSH"/>
</dbReference>
<dbReference type="GO" id="GO:0005737">
    <property type="term" value="C:cytoplasm"/>
    <property type="evidence" value="ECO:0007669"/>
    <property type="project" value="TreeGrafter"/>
</dbReference>
<dbReference type="SFLD" id="SFLDS00019">
    <property type="entry name" value="Glutathione_Transferase_(cytos"/>
    <property type="match status" value="1"/>
</dbReference>
<feature type="active site" description="Nucleophile" evidence="1">
    <location>
        <position position="90"/>
    </location>
</feature>
<dbReference type="SUPFAM" id="SSF47616">
    <property type="entry name" value="GST C-terminal domain-like"/>
    <property type="match status" value="1"/>
</dbReference>
<dbReference type="InterPro" id="IPR036249">
    <property type="entry name" value="Thioredoxin-like_sf"/>
</dbReference>